<comment type="caution">
    <text evidence="2">The sequence shown here is derived from an EMBL/GenBank/DDBJ whole genome shotgun (WGS) entry which is preliminary data.</text>
</comment>
<dbReference type="PROSITE" id="PS51257">
    <property type="entry name" value="PROKAR_LIPOPROTEIN"/>
    <property type="match status" value="1"/>
</dbReference>
<proteinExistence type="predicted"/>
<accession>A0A1V9D8T1</accession>
<feature type="chain" id="PRO_5012958081" description="PEGA domain-containing protein" evidence="1">
    <location>
        <begin position="21"/>
        <end position="139"/>
    </location>
</feature>
<dbReference type="Proteomes" id="UP000192769">
    <property type="component" value="Unassembled WGS sequence"/>
</dbReference>
<evidence type="ECO:0000256" key="1">
    <source>
        <dbReference type="SAM" id="SignalP"/>
    </source>
</evidence>
<dbReference type="RefSeq" id="WP_081142406.1">
    <property type="nucleotide sequence ID" value="NZ_MWUE01000037.1"/>
</dbReference>
<dbReference type="EMBL" id="MWUE01000037">
    <property type="protein sequence ID" value="OQP30271.1"/>
    <property type="molecule type" value="Genomic_DNA"/>
</dbReference>
<keyword evidence="1" id="KW-0732">Signal</keyword>
<dbReference type="OrthoDB" id="194242at2"/>
<name>A0A1V9D8T1_9GAMM</name>
<protein>
    <recommendedName>
        <fullName evidence="4">PEGA domain-containing protein</fullName>
    </recommendedName>
</protein>
<evidence type="ECO:0000313" key="3">
    <source>
        <dbReference type="Proteomes" id="UP000192769"/>
    </source>
</evidence>
<feature type="signal peptide" evidence="1">
    <location>
        <begin position="1"/>
        <end position="20"/>
    </location>
</feature>
<dbReference type="AlphaFoldDB" id="A0A1V9D8T1"/>
<evidence type="ECO:0000313" key="2">
    <source>
        <dbReference type="EMBL" id="OQP30271.1"/>
    </source>
</evidence>
<reference evidence="2 3" key="1">
    <citation type="submission" date="2017-02" db="EMBL/GenBank/DDBJ databases">
        <title>Whole genome shotgun sequence of Pantoea agglomerans strain AS1 isolated from a cycad, Zamia floridana in Central Florida, USA.</title>
        <authorList>
            <person name="Lata P."/>
            <person name="Govindarajan S."/>
            <person name="Qi F."/>
            <person name="Li J.-L."/>
            <person name="Maurya S.K."/>
            <person name="Sahoo M.K."/>
        </authorList>
    </citation>
    <scope>NUCLEOTIDE SEQUENCE [LARGE SCALE GENOMIC DNA]</scope>
    <source>
        <strain evidence="2 3">AS1</strain>
    </source>
</reference>
<organism evidence="2 3">
    <name type="scientific">Pantoea latae</name>
    <dbReference type="NCBI Taxonomy" id="1964541"/>
    <lineage>
        <taxon>Bacteria</taxon>
        <taxon>Pseudomonadati</taxon>
        <taxon>Pseudomonadota</taxon>
        <taxon>Gammaproteobacteria</taxon>
        <taxon>Enterobacterales</taxon>
        <taxon>Erwiniaceae</taxon>
        <taxon>Pantoea</taxon>
    </lineage>
</organism>
<gene>
    <name evidence="2" type="ORF">B2J69_22040</name>
</gene>
<evidence type="ECO:0008006" key="4">
    <source>
        <dbReference type="Google" id="ProtNLM"/>
    </source>
</evidence>
<sequence>MKLRLVILAAALLLSGCASIVGSSSQAVRIDSQPQGARFTIQDEDGRSVAEGYTPQTVDLAKSTGRYFGKKHYQVMLESPGYVPVTLPIEGKANLWYLLGNIPLGGFPGWLLVDPFNGGMYNLQPEHPRPFLNPVGARG</sequence>
<keyword evidence="3" id="KW-1185">Reference proteome</keyword>